<dbReference type="InterPro" id="IPR006620">
    <property type="entry name" value="Pro_4_hyd_alph"/>
</dbReference>
<dbReference type="NCBIfam" id="NF003973">
    <property type="entry name" value="PRK05467.1-2"/>
    <property type="match status" value="1"/>
</dbReference>
<feature type="domain" description="Fe2OG dioxygenase" evidence="9">
    <location>
        <begin position="78"/>
        <end position="180"/>
    </location>
</feature>
<evidence type="ECO:0000259" key="9">
    <source>
        <dbReference type="PROSITE" id="PS51471"/>
    </source>
</evidence>
<comment type="caution">
    <text evidence="10">The sequence shown here is derived from an EMBL/GenBank/DDBJ whole genome shotgun (WGS) entry which is preliminary data.</text>
</comment>
<feature type="binding site" evidence="7">
    <location>
        <position position="171"/>
    </location>
    <ligand>
        <name>2-oxoglutarate</name>
        <dbReference type="ChEBI" id="CHEBI:16810"/>
    </ligand>
</feature>
<evidence type="ECO:0000256" key="4">
    <source>
        <dbReference type="ARBA" id="ARBA00022964"/>
    </source>
</evidence>
<sequence>MLLHIPDVFTKAEVKALRQTLDAGPWADGNMTSGHQSATAKQNLQLPEDSPQAREVSALVVQALNANPMFVSAALPHTIFPPLFNRYEGGGEFGLHVDNAIRQRSGAGGDHRIRSDLSATLFLSEPEDYDGGELIIEEMYGAQSIKLPAGDLVLYPSKSLHRVTPVTRGARVSSFMWLQSLIRDDADRESLFRLDVAIQRVNLDKGPKDAAVIELTGVYHNLLRRWSEV</sequence>
<dbReference type="PANTHER" id="PTHR41536:SF1">
    <property type="entry name" value="PKHD-TYPE HYDROXYLASE YBIX"/>
    <property type="match status" value="1"/>
</dbReference>
<comment type="cofactor">
    <cofactor evidence="1 7">
        <name>L-ascorbate</name>
        <dbReference type="ChEBI" id="CHEBI:38290"/>
    </cofactor>
</comment>
<dbReference type="PANTHER" id="PTHR41536">
    <property type="entry name" value="PKHD-TYPE HYDROXYLASE YBIX"/>
    <property type="match status" value="1"/>
</dbReference>
<protein>
    <submittedName>
        <fullName evidence="10">Fe2+-dependent dioxygenase</fullName>
    </submittedName>
</protein>
<reference evidence="10 11" key="1">
    <citation type="submission" date="2020-08" db="EMBL/GenBank/DDBJ databases">
        <title>A Genomic Blueprint of the Chicken Gut Microbiome.</title>
        <authorList>
            <person name="Gilroy R."/>
            <person name="Ravi A."/>
            <person name="Getino M."/>
            <person name="Pursley I."/>
            <person name="Horton D.L."/>
            <person name="Alikhan N.-F."/>
            <person name="Baker D."/>
            <person name="Gharbi K."/>
            <person name="Hall N."/>
            <person name="Watson M."/>
            <person name="Adriaenssens E.M."/>
            <person name="Foster-Nyarko E."/>
            <person name="Jarju S."/>
            <person name="Secka A."/>
            <person name="Antonio M."/>
            <person name="Oren A."/>
            <person name="Chaudhuri R."/>
            <person name="La Ragione R.M."/>
            <person name="Hildebrand F."/>
            <person name="Pallen M.J."/>
        </authorList>
    </citation>
    <scope>NUCLEOTIDE SEQUENCE [LARGE SCALE GENOMIC DNA]</scope>
    <source>
        <strain evidence="10 11">Sa3CVA3</strain>
    </source>
</reference>
<dbReference type="InterPro" id="IPR041097">
    <property type="entry name" value="PKHD_C"/>
</dbReference>
<dbReference type="Proteomes" id="UP000638918">
    <property type="component" value="Unassembled WGS sequence"/>
</dbReference>
<organism evidence="10 11">
    <name type="scientific">Brevundimonas guildfordensis</name>
    <dbReference type="NCBI Taxonomy" id="2762241"/>
    <lineage>
        <taxon>Bacteria</taxon>
        <taxon>Pseudomonadati</taxon>
        <taxon>Pseudomonadota</taxon>
        <taxon>Alphaproteobacteria</taxon>
        <taxon>Caulobacterales</taxon>
        <taxon>Caulobacteraceae</taxon>
        <taxon>Brevundimonas</taxon>
    </lineage>
</organism>
<evidence type="ECO:0000256" key="6">
    <source>
        <dbReference type="ARBA" id="ARBA00023004"/>
    </source>
</evidence>
<name>A0ABR8R1M5_9CAUL</name>
<dbReference type="InterPro" id="IPR023550">
    <property type="entry name" value="PKHD_hydroxylase"/>
</dbReference>
<comment type="cofactor">
    <cofactor evidence="7">
        <name>Fe(2+)</name>
        <dbReference type="ChEBI" id="CHEBI:29033"/>
    </cofactor>
    <text evidence="7">Binds 1 Fe(2+) ion per subunit.</text>
</comment>
<evidence type="ECO:0000256" key="8">
    <source>
        <dbReference type="SAM" id="MobiDB-lite"/>
    </source>
</evidence>
<evidence type="ECO:0000256" key="2">
    <source>
        <dbReference type="ARBA" id="ARBA00022723"/>
    </source>
</evidence>
<dbReference type="SMART" id="SM00702">
    <property type="entry name" value="P4Hc"/>
    <property type="match status" value="1"/>
</dbReference>
<dbReference type="Pfam" id="PF13640">
    <property type="entry name" value="2OG-FeII_Oxy_3"/>
    <property type="match status" value="1"/>
</dbReference>
<evidence type="ECO:0000313" key="11">
    <source>
        <dbReference type="Proteomes" id="UP000638918"/>
    </source>
</evidence>
<dbReference type="GO" id="GO:0051213">
    <property type="term" value="F:dioxygenase activity"/>
    <property type="evidence" value="ECO:0007669"/>
    <property type="project" value="UniProtKB-KW"/>
</dbReference>
<feature type="compositionally biased region" description="Polar residues" evidence="8">
    <location>
        <begin position="30"/>
        <end position="45"/>
    </location>
</feature>
<keyword evidence="3 7" id="KW-0847">Vitamin C</keyword>
<evidence type="ECO:0000256" key="1">
    <source>
        <dbReference type="ARBA" id="ARBA00001961"/>
    </source>
</evidence>
<keyword evidence="11" id="KW-1185">Reference proteome</keyword>
<accession>A0ABR8R1M5</accession>
<dbReference type="NCBIfam" id="NF003974">
    <property type="entry name" value="PRK05467.1-3"/>
    <property type="match status" value="1"/>
</dbReference>
<keyword evidence="5 7" id="KW-0560">Oxidoreductase</keyword>
<evidence type="ECO:0000256" key="3">
    <source>
        <dbReference type="ARBA" id="ARBA00022896"/>
    </source>
</evidence>
<dbReference type="Pfam" id="PF18331">
    <property type="entry name" value="PKHD_C"/>
    <property type="match status" value="1"/>
</dbReference>
<dbReference type="Gene3D" id="2.60.120.620">
    <property type="entry name" value="q2cbj1_9rhob like domain"/>
    <property type="match status" value="1"/>
</dbReference>
<keyword evidence="6 7" id="KW-0408">Iron</keyword>
<dbReference type="SUPFAM" id="SSF51197">
    <property type="entry name" value="Clavaminate synthase-like"/>
    <property type="match status" value="1"/>
</dbReference>
<dbReference type="HAMAP" id="MF_00657">
    <property type="entry name" value="Hydroxyl_YbiX"/>
    <property type="match status" value="1"/>
</dbReference>
<feature type="binding site" evidence="7">
    <location>
        <position position="161"/>
    </location>
    <ligand>
        <name>Fe cation</name>
        <dbReference type="ChEBI" id="CHEBI:24875"/>
    </ligand>
</feature>
<feature type="binding site" evidence="7">
    <location>
        <position position="96"/>
    </location>
    <ligand>
        <name>Fe cation</name>
        <dbReference type="ChEBI" id="CHEBI:24875"/>
    </ligand>
</feature>
<dbReference type="InterPro" id="IPR005123">
    <property type="entry name" value="Oxoglu/Fe-dep_dioxygenase_dom"/>
</dbReference>
<evidence type="ECO:0000313" key="10">
    <source>
        <dbReference type="EMBL" id="MBD7941671.1"/>
    </source>
</evidence>
<dbReference type="Gene3D" id="4.10.860.20">
    <property type="entry name" value="Rabenosyn, Rab binding domain"/>
    <property type="match status" value="1"/>
</dbReference>
<keyword evidence="2 7" id="KW-0479">Metal-binding</keyword>
<evidence type="ECO:0000256" key="7">
    <source>
        <dbReference type="HAMAP-Rule" id="MF_00657"/>
    </source>
</evidence>
<feature type="region of interest" description="Disordered" evidence="8">
    <location>
        <begin position="26"/>
        <end position="49"/>
    </location>
</feature>
<dbReference type="EMBL" id="JACSQU010000002">
    <property type="protein sequence ID" value="MBD7941671.1"/>
    <property type="molecule type" value="Genomic_DNA"/>
</dbReference>
<gene>
    <name evidence="10" type="ORF">H9656_09765</name>
</gene>
<dbReference type="RefSeq" id="WP_191744070.1">
    <property type="nucleotide sequence ID" value="NZ_JACSQU010000002.1"/>
</dbReference>
<keyword evidence="4 7" id="KW-0223">Dioxygenase</keyword>
<dbReference type="NCBIfam" id="NF003975">
    <property type="entry name" value="PRK05467.1-4"/>
    <property type="match status" value="1"/>
</dbReference>
<proteinExistence type="inferred from homology"/>
<evidence type="ECO:0000256" key="5">
    <source>
        <dbReference type="ARBA" id="ARBA00023002"/>
    </source>
</evidence>
<dbReference type="InterPro" id="IPR044862">
    <property type="entry name" value="Pro_4_hyd_alph_FE2OG_OXY"/>
</dbReference>
<feature type="binding site" evidence="7">
    <location>
        <position position="98"/>
    </location>
    <ligand>
        <name>Fe cation</name>
        <dbReference type="ChEBI" id="CHEBI:24875"/>
    </ligand>
</feature>
<dbReference type="PROSITE" id="PS51471">
    <property type="entry name" value="FE2OG_OXY"/>
    <property type="match status" value="1"/>
</dbReference>